<evidence type="ECO:0000259" key="1">
    <source>
        <dbReference type="Pfam" id="PF01872"/>
    </source>
</evidence>
<name>A0ABN2PH97_9ACTN</name>
<feature type="domain" description="Bacterial bifunctional deaminase-reductase C-terminal" evidence="1">
    <location>
        <begin position="3"/>
        <end position="180"/>
    </location>
</feature>
<dbReference type="Pfam" id="PF01872">
    <property type="entry name" value="RibD_C"/>
    <property type="match status" value="1"/>
</dbReference>
<protein>
    <submittedName>
        <fullName evidence="2">Dihydrofolate reductase family protein</fullName>
    </submittedName>
</protein>
<evidence type="ECO:0000313" key="3">
    <source>
        <dbReference type="Proteomes" id="UP001501303"/>
    </source>
</evidence>
<evidence type="ECO:0000313" key="2">
    <source>
        <dbReference type="EMBL" id="GAA1921073.1"/>
    </source>
</evidence>
<dbReference type="InterPro" id="IPR050765">
    <property type="entry name" value="Riboflavin_Biosynth_HTPR"/>
</dbReference>
<reference evidence="2 3" key="1">
    <citation type="journal article" date="2019" name="Int. J. Syst. Evol. Microbiol.">
        <title>The Global Catalogue of Microorganisms (GCM) 10K type strain sequencing project: providing services to taxonomists for standard genome sequencing and annotation.</title>
        <authorList>
            <consortium name="The Broad Institute Genomics Platform"/>
            <consortium name="The Broad Institute Genome Sequencing Center for Infectious Disease"/>
            <person name="Wu L."/>
            <person name="Ma J."/>
        </authorList>
    </citation>
    <scope>NUCLEOTIDE SEQUENCE [LARGE SCALE GENOMIC DNA]</scope>
    <source>
        <strain evidence="2 3">JCM 13581</strain>
    </source>
</reference>
<accession>A0ABN2PH97</accession>
<dbReference type="Proteomes" id="UP001501303">
    <property type="component" value="Unassembled WGS sequence"/>
</dbReference>
<proteinExistence type="predicted"/>
<keyword evidence="3" id="KW-1185">Reference proteome</keyword>
<dbReference type="EMBL" id="BAAAMJ010000032">
    <property type="protein sequence ID" value="GAA1921073.1"/>
    <property type="molecule type" value="Genomic_DNA"/>
</dbReference>
<dbReference type="InterPro" id="IPR002734">
    <property type="entry name" value="RibDG_C"/>
</dbReference>
<dbReference type="Gene3D" id="3.40.430.10">
    <property type="entry name" value="Dihydrofolate Reductase, subunit A"/>
    <property type="match status" value="1"/>
</dbReference>
<comment type="caution">
    <text evidence="2">The sequence shown here is derived from an EMBL/GenBank/DDBJ whole genome shotgun (WGS) entry which is preliminary data.</text>
</comment>
<gene>
    <name evidence="2" type="ORF">GCM10009716_32090</name>
</gene>
<dbReference type="RefSeq" id="WP_344262905.1">
    <property type="nucleotide sequence ID" value="NZ_BAAAMJ010000032.1"/>
</dbReference>
<dbReference type="SUPFAM" id="SSF53597">
    <property type="entry name" value="Dihydrofolate reductase-like"/>
    <property type="match status" value="1"/>
</dbReference>
<dbReference type="PANTHER" id="PTHR38011">
    <property type="entry name" value="DIHYDROFOLATE REDUCTASE FAMILY PROTEIN (AFU_ORTHOLOGUE AFUA_8G06820)"/>
    <property type="match status" value="1"/>
</dbReference>
<dbReference type="PANTHER" id="PTHR38011:SF11">
    <property type="entry name" value="2,5-DIAMINO-6-RIBOSYLAMINO-4(3H)-PYRIMIDINONE 5'-PHOSPHATE REDUCTASE"/>
    <property type="match status" value="1"/>
</dbReference>
<dbReference type="InterPro" id="IPR024072">
    <property type="entry name" value="DHFR-like_dom_sf"/>
</dbReference>
<sequence>MRRVIYSMMVSLDGFVETVDHRIDWSVPDAELHQFFNDHESRLGAHLYGRRLYELMAQYWPTADQNPSAPPYVAQYARLWREMPKVVFSTTLEHVGWNSRLVRGDIAGEVGRLKEEPGKDLSVGGASLAAGLMRYGLIDEYMLAVHPVALGGGTPYWPEGFGPTRLRLVEARPFTSGVVLLRYHHP</sequence>
<organism evidence="2 3">
    <name type="scientific">Streptomyces sodiiphilus</name>
    <dbReference type="NCBI Taxonomy" id="226217"/>
    <lineage>
        <taxon>Bacteria</taxon>
        <taxon>Bacillati</taxon>
        <taxon>Actinomycetota</taxon>
        <taxon>Actinomycetes</taxon>
        <taxon>Kitasatosporales</taxon>
        <taxon>Streptomycetaceae</taxon>
        <taxon>Streptomyces</taxon>
    </lineage>
</organism>